<reference evidence="2" key="1">
    <citation type="journal article" date="2021" name="Nat. Commun.">
        <title>Genetic determinants of endophytism in the Arabidopsis root mycobiome.</title>
        <authorList>
            <person name="Mesny F."/>
            <person name="Miyauchi S."/>
            <person name="Thiergart T."/>
            <person name="Pickel B."/>
            <person name="Atanasova L."/>
            <person name="Karlsson M."/>
            <person name="Huettel B."/>
            <person name="Barry K.W."/>
            <person name="Haridas S."/>
            <person name="Chen C."/>
            <person name="Bauer D."/>
            <person name="Andreopoulos W."/>
            <person name="Pangilinan J."/>
            <person name="LaButti K."/>
            <person name="Riley R."/>
            <person name="Lipzen A."/>
            <person name="Clum A."/>
            <person name="Drula E."/>
            <person name="Henrissat B."/>
            <person name="Kohler A."/>
            <person name="Grigoriev I.V."/>
            <person name="Martin F.M."/>
            <person name="Hacquard S."/>
        </authorList>
    </citation>
    <scope>NUCLEOTIDE SEQUENCE</scope>
    <source>
        <strain evidence="2">MPI-CAGE-CH-0243</strain>
    </source>
</reference>
<feature type="region of interest" description="Disordered" evidence="1">
    <location>
        <begin position="109"/>
        <end position="160"/>
    </location>
</feature>
<evidence type="ECO:0000313" key="2">
    <source>
        <dbReference type="EMBL" id="KAH7111057.1"/>
    </source>
</evidence>
<gene>
    <name evidence="2" type="ORF">B0J11DRAFT_585929</name>
</gene>
<dbReference type="AlphaFoldDB" id="A0A9P9D274"/>
<evidence type="ECO:0000256" key="1">
    <source>
        <dbReference type="SAM" id="MobiDB-lite"/>
    </source>
</evidence>
<dbReference type="OrthoDB" id="4363844at2759"/>
<comment type="caution">
    <text evidence="2">The sequence shown here is derived from an EMBL/GenBank/DDBJ whole genome shotgun (WGS) entry which is preliminary data.</text>
</comment>
<protein>
    <submittedName>
        <fullName evidence="2">Uncharacterized protein</fullName>
    </submittedName>
</protein>
<keyword evidence="3" id="KW-1185">Reference proteome</keyword>
<accession>A0A9P9D274</accession>
<organism evidence="2 3">
    <name type="scientific">Dendryphion nanum</name>
    <dbReference type="NCBI Taxonomy" id="256645"/>
    <lineage>
        <taxon>Eukaryota</taxon>
        <taxon>Fungi</taxon>
        <taxon>Dikarya</taxon>
        <taxon>Ascomycota</taxon>
        <taxon>Pezizomycotina</taxon>
        <taxon>Dothideomycetes</taxon>
        <taxon>Pleosporomycetidae</taxon>
        <taxon>Pleosporales</taxon>
        <taxon>Torulaceae</taxon>
        <taxon>Dendryphion</taxon>
    </lineage>
</organism>
<dbReference type="EMBL" id="JAGMWT010000025">
    <property type="protein sequence ID" value="KAH7111057.1"/>
    <property type="molecule type" value="Genomic_DNA"/>
</dbReference>
<sequence>MSLTREKYGSTQALGAKKLLLDPDCVTSEIERTFSFMHALSAEYEGFRDHIFRQMDLVNDRDADGNIMNAAPTFDYIENKAIEEEHRRGQLERKPVEKQVLPALALTREPGRRNVKTTGFAPSGHKPSKRQHNTDDEDDASAPKDPGKPTFMATRATGEDSRAVLSLPFAMMATKTLPIRDA</sequence>
<dbReference type="Proteomes" id="UP000700596">
    <property type="component" value="Unassembled WGS sequence"/>
</dbReference>
<proteinExistence type="predicted"/>
<evidence type="ECO:0000313" key="3">
    <source>
        <dbReference type="Proteomes" id="UP000700596"/>
    </source>
</evidence>
<name>A0A9P9D274_9PLEO</name>